<reference evidence="1" key="1">
    <citation type="journal article" date="2015" name="Nature">
        <title>Complex archaea that bridge the gap between prokaryotes and eukaryotes.</title>
        <authorList>
            <person name="Spang A."/>
            <person name="Saw J.H."/>
            <person name="Jorgensen S.L."/>
            <person name="Zaremba-Niedzwiedzka K."/>
            <person name="Martijn J."/>
            <person name="Lind A.E."/>
            <person name="van Eijk R."/>
            <person name="Schleper C."/>
            <person name="Guy L."/>
            <person name="Ettema T.J."/>
        </authorList>
    </citation>
    <scope>NUCLEOTIDE SEQUENCE</scope>
</reference>
<organism evidence="1">
    <name type="scientific">marine sediment metagenome</name>
    <dbReference type="NCBI Taxonomy" id="412755"/>
    <lineage>
        <taxon>unclassified sequences</taxon>
        <taxon>metagenomes</taxon>
        <taxon>ecological metagenomes</taxon>
    </lineage>
</organism>
<evidence type="ECO:0000313" key="1">
    <source>
        <dbReference type="EMBL" id="KKL48752.1"/>
    </source>
</evidence>
<sequence>MELLHKGDLLVMPRGSDQKLDLTV</sequence>
<gene>
    <name evidence="1" type="ORF">LCGC14_2322350</name>
</gene>
<protein>
    <submittedName>
        <fullName evidence="1">Uncharacterized protein</fullName>
    </submittedName>
</protein>
<name>A0A0F9FCA1_9ZZZZ</name>
<feature type="non-terminal residue" evidence="1">
    <location>
        <position position="24"/>
    </location>
</feature>
<proteinExistence type="predicted"/>
<dbReference type="AlphaFoldDB" id="A0A0F9FCA1"/>
<accession>A0A0F9FCA1</accession>
<dbReference type="EMBL" id="LAZR01033206">
    <property type="protein sequence ID" value="KKL48752.1"/>
    <property type="molecule type" value="Genomic_DNA"/>
</dbReference>
<comment type="caution">
    <text evidence="1">The sequence shown here is derived from an EMBL/GenBank/DDBJ whole genome shotgun (WGS) entry which is preliminary data.</text>
</comment>